<sequence length="92" mass="10716">MQKDPSADNELSPQDLIGALRAYLLARNLLQDDAHTWKGVYEVPILEVFCWMMIYGVAKEFECKSQGFAKVFLRYSEYRGYATNTRIMQIEE</sequence>
<dbReference type="Proteomes" id="UP001459277">
    <property type="component" value="Unassembled WGS sequence"/>
</dbReference>
<evidence type="ECO:0000313" key="2">
    <source>
        <dbReference type="Proteomes" id="UP001459277"/>
    </source>
</evidence>
<dbReference type="InterPro" id="IPR018247">
    <property type="entry name" value="EF_Hand_1_Ca_BS"/>
</dbReference>
<reference evidence="1 2" key="1">
    <citation type="submission" date="2024-01" db="EMBL/GenBank/DDBJ databases">
        <title>A telomere-to-telomere, gap-free genome of sweet tea (Lithocarpus litseifolius).</title>
        <authorList>
            <person name="Zhou J."/>
        </authorList>
    </citation>
    <scope>NUCLEOTIDE SEQUENCE [LARGE SCALE GENOMIC DNA]</scope>
    <source>
        <strain evidence="1">Zhou-2022a</strain>
        <tissue evidence="1">Leaf</tissue>
    </source>
</reference>
<proteinExistence type="predicted"/>
<dbReference type="AlphaFoldDB" id="A0AAW2CCX1"/>
<comment type="caution">
    <text evidence="1">The sequence shown here is derived from an EMBL/GenBank/DDBJ whole genome shotgun (WGS) entry which is preliminary data.</text>
</comment>
<name>A0AAW2CCX1_9ROSI</name>
<organism evidence="1 2">
    <name type="scientific">Lithocarpus litseifolius</name>
    <dbReference type="NCBI Taxonomy" id="425828"/>
    <lineage>
        <taxon>Eukaryota</taxon>
        <taxon>Viridiplantae</taxon>
        <taxon>Streptophyta</taxon>
        <taxon>Embryophyta</taxon>
        <taxon>Tracheophyta</taxon>
        <taxon>Spermatophyta</taxon>
        <taxon>Magnoliopsida</taxon>
        <taxon>eudicotyledons</taxon>
        <taxon>Gunneridae</taxon>
        <taxon>Pentapetalae</taxon>
        <taxon>rosids</taxon>
        <taxon>fabids</taxon>
        <taxon>Fagales</taxon>
        <taxon>Fagaceae</taxon>
        <taxon>Lithocarpus</taxon>
    </lineage>
</organism>
<evidence type="ECO:0000313" key="1">
    <source>
        <dbReference type="EMBL" id="KAK9996121.1"/>
    </source>
</evidence>
<keyword evidence="2" id="KW-1185">Reference proteome</keyword>
<dbReference type="PROSITE" id="PS00018">
    <property type="entry name" value="EF_HAND_1"/>
    <property type="match status" value="1"/>
</dbReference>
<protein>
    <submittedName>
        <fullName evidence="1">Uncharacterized protein</fullName>
    </submittedName>
</protein>
<gene>
    <name evidence="1" type="ORF">SO802_020807</name>
</gene>
<dbReference type="EMBL" id="JAZDWU010000007">
    <property type="protein sequence ID" value="KAK9996121.1"/>
    <property type="molecule type" value="Genomic_DNA"/>
</dbReference>
<accession>A0AAW2CCX1</accession>